<keyword evidence="7 9" id="KW-0408">Iron</keyword>
<comment type="similarity">
    <text evidence="3">Belongs to the cytochrome P450 family.</text>
</comment>
<dbReference type="Proteomes" id="UP000217199">
    <property type="component" value="Unassembled WGS sequence"/>
</dbReference>
<dbReference type="GO" id="GO:0020037">
    <property type="term" value="F:heme binding"/>
    <property type="evidence" value="ECO:0007669"/>
    <property type="project" value="InterPro"/>
</dbReference>
<dbReference type="InterPro" id="IPR002401">
    <property type="entry name" value="Cyt_P450_E_grp-I"/>
</dbReference>
<keyword evidence="12" id="KW-1185">Reference proteome</keyword>
<dbReference type="GO" id="GO:0004497">
    <property type="term" value="F:monooxygenase activity"/>
    <property type="evidence" value="ECO:0007669"/>
    <property type="project" value="UniProtKB-KW"/>
</dbReference>
<evidence type="ECO:0000256" key="2">
    <source>
        <dbReference type="ARBA" id="ARBA00005179"/>
    </source>
</evidence>
<name>A0A286UCK7_9AGAM</name>
<evidence type="ECO:0000256" key="7">
    <source>
        <dbReference type="ARBA" id="ARBA00023004"/>
    </source>
</evidence>
<evidence type="ECO:0000313" key="11">
    <source>
        <dbReference type="EMBL" id="PAV17254.1"/>
    </source>
</evidence>
<dbReference type="PRINTS" id="PR00463">
    <property type="entry name" value="EP450I"/>
</dbReference>
<dbReference type="Gene3D" id="1.10.630.10">
    <property type="entry name" value="Cytochrome P450"/>
    <property type="match status" value="1"/>
</dbReference>
<dbReference type="AlphaFoldDB" id="A0A286UCK7"/>
<feature type="transmembrane region" description="Helical" evidence="10">
    <location>
        <begin position="26"/>
        <end position="47"/>
    </location>
</feature>
<dbReference type="InterPro" id="IPR036396">
    <property type="entry name" value="Cyt_P450_sf"/>
</dbReference>
<accession>A0A286UCK7</accession>
<keyword evidence="10" id="KW-0812">Transmembrane</keyword>
<organism evidence="11 12">
    <name type="scientific">Pyrrhoderma noxium</name>
    <dbReference type="NCBI Taxonomy" id="2282107"/>
    <lineage>
        <taxon>Eukaryota</taxon>
        <taxon>Fungi</taxon>
        <taxon>Dikarya</taxon>
        <taxon>Basidiomycota</taxon>
        <taxon>Agaricomycotina</taxon>
        <taxon>Agaricomycetes</taxon>
        <taxon>Hymenochaetales</taxon>
        <taxon>Hymenochaetaceae</taxon>
        <taxon>Pyrrhoderma</taxon>
    </lineage>
</organism>
<comment type="pathway">
    <text evidence="2">Secondary metabolite biosynthesis.</text>
</comment>
<dbReference type="InParanoid" id="A0A286UCK7"/>
<dbReference type="EMBL" id="NBII01000007">
    <property type="protein sequence ID" value="PAV17254.1"/>
    <property type="molecule type" value="Genomic_DNA"/>
</dbReference>
<keyword evidence="4 9" id="KW-0349">Heme</keyword>
<proteinExistence type="inferred from homology"/>
<feature type="binding site" description="axial binding residue" evidence="9">
    <location>
        <position position="555"/>
    </location>
    <ligand>
        <name>heme</name>
        <dbReference type="ChEBI" id="CHEBI:30413"/>
    </ligand>
    <ligandPart>
        <name>Fe</name>
        <dbReference type="ChEBI" id="CHEBI:18248"/>
    </ligandPart>
</feature>
<evidence type="ECO:0000256" key="4">
    <source>
        <dbReference type="ARBA" id="ARBA00022617"/>
    </source>
</evidence>
<keyword evidence="8" id="KW-0503">Monooxygenase</keyword>
<gene>
    <name evidence="11" type="ORF">PNOK_0731800</name>
</gene>
<dbReference type="Pfam" id="PF00067">
    <property type="entry name" value="p450"/>
    <property type="match status" value="3"/>
</dbReference>
<dbReference type="PANTHER" id="PTHR24305">
    <property type="entry name" value="CYTOCHROME P450"/>
    <property type="match status" value="1"/>
</dbReference>
<evidence type="ECO:0000256" key="6">
    <source>
        <dbReference type="ARBA" id="ARBA00023002"/>
    </source>
</evidence>
<dbReference type="OrthoDB" id="1470350at2759"/>
<keyword evidence="10" id="KW-0472">Membrane</keyword>
<protein>
    <submittedName>
        <fullName evidence="11">Cytochrome P450</fullName>
    </submittedName>
</protein>
<evidence type="ECO:0000256" key="8">
    <source>
        <dbReference type="ARBA" id="ARBA00023033"/>
    </source>
</evidence>
<evidence type="ECO:0000256" key="5">
    <source>
        <dbReference type="ARBA" id="ARBA00022723"/>
    </source>
</evidence>
<dbReference type="CDD" id="cd11069">
    <property type="entry name" value="CYP_FUM15-like"/>
    <property type="match status" value="1"/>
</dbReference>
<evidence type="ECO:0000256" key="1">
    <source>
        <dbReference type="ARBA" id="ARBA00001971"/>
    </source>
</evidence>
<dbReference type="SUPFAM" id="SSF48264">
    <property type="entry name" value="Cytochrome P450"/>
    <property type="match status" value="1"/>
</dbReference>
<dbReference type="PANTHER" id="PTHR24305:SF166">
    <property type="entry name" value="CYTOCHROME P450 12A4, MITOCHONDRIAL-RELATED"/>
    <property type="match status" value="1"/>
</dbReference>
<evidence type="ECO:0000256" key="3">
    <source>
        <dbReference type="ARBA" id="ARBA00010617"/>
    </source>
</evidence>
<dbReference type="InterPro" id="IPR050121">
    <property type="entry name" value="Cytochrome_P450_monoxygenase"/>
</dbReference>
<sequence>MIDHVSLFSWGGISLLDYVPTWNCSLFTLAAIILFSCSASGLVGIIFRQSISPLRRLRGPKSPSLFWGNLAALHDQENNNLVATWEAEFGSVFIYHGFFGGCRLMITDPRAVAYVLGNAYEYPKPDFVRDSLASMAAGHDGLLTSEGEQHRRQRKIISPAFSPNSIKEVMPIFWDKASELRDIWLRIVDDNQTVLNKDGDHTAIVNGGHDGTGTLETTVNTPGSPFLCGEDQRSTEKFGGTRIDVLAWLGRATLDVIGLAGFGYTFNSLTDESNELALAFASVFNNARKFRMITVLQAWFPILRTLRKENSTELRTRETIRNIGLQLIAERKESVLAEAELEKGETKVLGKDLLSLLIRSNLSSTPGPQQMNTEEILCQISTFMAAGHETTASALVWTLYALSKNPHVQSKLRNMLLNLSPQDKALDEELQRCEYLEWVVRESLRVYAPVTNTMRVCASQKGWDEIPLSIGAGGVSTAVDKWGRRLDSVKIRKGDIISVPIAAVNRRKEIWGEDALEFRPERWGKLPEATRTIPGLWANILTFLNGNPIDGNRSCIGYKFALAEIKVFLYVLLRDLEFSIDPSFVIERSVNVVTRPTLKSEPERGNQMPLNVRRAQLPSDKIITSSLPE</sequence>
<dbReference type="PRINTS" id="PR00385">
    <property type="entry name" value="P450"/>
</dbReference>
<keyword evidence="10" id="KW-1133">Transmembrane helix</keyword>
<comment type="cofactor">
    <cofactor evidence="1 9">
        <name>heme</name>
        <dbReference type="ChEBI" id="CHEBI:30413"/>
    </cofactor>
</comment>
<evidence type="ECO:0000313" key="12">
    <source>
        <dbReference type="Proteomes" id="UP000217199"/>
    </source>
</evidence>
<dbReference type="STRING" id="2282107.A0A286UCK7"/>
<evidence type="ECO:0000256" key="10">
    <source>
        <dbReference type="SAM" id="Phobius"/>
    </source>
</evidence>
<keyword evidence="6" id="KW-0560">Oxidoreductase</keyword>
<comment type="caution">
    <text evidence="11">The sequence shown here is derived from an EMBL/GenBank/DDBJ whole genome shotgun (WGS) entry which is preliminary data.</text>
</comment>
<dbReference type="GO" id="GO:0016705">
    <property type="term" value="F:oxidoreductase activity, acting on paired donors, with incorporation or reduction of molecular oxygen"/>
    <property type="evidence" value="ECO:0007669"/>
    <property type="project" value="InterPro"/>
</dbReference>
<dbReference type="InterPro" id="IPR001128">
    <property type="entry name" value="Cyt_P450"/>
</dbReference>
<reference evidence="11 12" key="1">
    <citation type="journal article" date="2017" name="Mol. Ecol.">
        <title>Comparative and population genomic landscape of Phellinus noxius: A hypervariable fungus causing root rot in trees.</title>
        <authorList>
            <person name="Chung C.L."/>
            <person name="Lee T.J."/>
            <person name="Akiba M."/>
            <person name="Lee H.H."/>
            <person name="Kuo T.H."/>
            <person name="Liu D."/>
            <person name="Ke H.M."/>
            <person name="Yokoi T."/>
            <person name="Roa M.B."/>
            <person name="Lu M.J."/>
            <person name="Chang Y.Y."/>
            <person name="Ann P.J."/>
            <person name="Tsai J.N."/>
            <person name="Chen C.Y."/>
            <person name="Tzean S.S."/>
            <person name="Ota Y."/>
            <person name="Hattori T."/>
            <person name="Sahashi N."/>
            <person name="Liou R.F."/>
            <person name="Kikuchi T."/>
            <person name="Tsai I.J."/>
        </authorList>
    </citation>
    <scope>NUCLEOTIDE SEQUENCE [LARGE SCALE GENOMIC DNA]</scope>
    <source>
        <strain evidence="11 12">FFPRI411160</strain>
    </source>
</reference>
<dbReference type="GO" id="GO:0005506">
    <property type="term" value="F:iron ion binding"/>
    <property type="evidence" value="ECO:0007669"/>
    <property type="project" value="InterPro"/>
</dbReference>
<keyword evidence="5 9" id="KW-0479">Metal-binding</keyword>
<evidence type="ECO:0000256" key="9">
    <source>
        <dbReference type="PIRSR" id="PIRSR602401-1"/>
    </source>
</evidence>